<dbReference type="PATRIC" id="fig|1231190.3.peg.1007"/>
<protein>
    <submittedName>
        <fullName evidence="2">Uncharacterized protein</fullName>
    </submittedName>
</protein>
<dbReference type="OrthoDB" id="9990006at2"/>
<gene>
    <name evidence="2" type="ORF">NA8A_04813</name>
</gene>
<dbReference type="RefSeq" id="WP_009449514.1">
    <property type="nucleotide sequence ID" value="NZ_AMSI01000003.1"/>
</dbReference>
<keyword evidence="3" id="KW-1185">Reference proteome</keyword>
<feature type="compositionally biased region" description="Basic and acidic residues" evidence="1">
    <location>
        <begin position="1"/>
        <end position="12"/>
    </location>
</feature>
<reference evidence="2 3" key="1">
    <citation type="journal article" date="2012" name="J. Bacteriol.">
        <title>Genome Sequence of Nitratireductor indicus Type Strain C115.</title>
        <authorList>
            <person name="Lai Q."/>
            <person name="Li G."/>
            <person name="Yu Z."/>
            <person name="Shao Z."/>
        </authorList>
    </citation>
    <scope>NUCLEOTIDE SEQUENCE [LARGE SCALE GENOMIC DNA]</scope>
    <source>
        <strain evidence="2 3">C115</strain>
    </source>
</reference>
<name>K2NZG9_9HYPH</name>
<comment type="caution">
    <text evidence="2">The sequence shown here is derived from an EMBL/GenBank/DDBJ whole genome shotgun (WGS) entry which is preliminary data.</text>
</comment>
<evidence type="ECO:0000313" key="2">
    <source>
        <dbReference type="EMBL" id="EKF43324.1"/>
    </source>
</evidence>
<sequence>MTEQQPDKHGVDADEELREIDGLEPSAEALIEALGSMLGGSGGWGDIESDGAAMLKQRAEQSKRAQQQANQFRDCFSTTAGRATLEYMLDETLRAEPFPLDAMLSREQIEPLLLMHYAQCQFVRAILSAMAQATPVPADRGQDA</sequence>
<dbReference type="AlphaFoldDB" id="K2NZG9"/>
<dbReference type="STRING" id="721133.SAMN05216176_101342"/>
<organism evidence="2 3">
    <name type="scientific">Nitratireductor indicus C115</name>
    <dbReference type="NCBI Taxonomy" id="1231190"/>
    <lineage>
        <taxon>Bacteria</taxon>
        <taxon>Pseudomonadati</taxon>
        <taxon>Pseudomonadota</taxon>
        <taxon>Alphaproteobacteria</taxon>
        <taxon>Hyphomicrobiales</taxon>
        <taxon>Phyllobacteriaceae</taxon>
        <taxon>Nitratireductor</taxon>
    </lineage>
</organism>
<evidence type="ECO:0000256" key="1">
    <source>
        <dbReference type="SAM" id="MobiDB-lite"/>
    </source>
</evidence>
<feature type="region of interest" description="Disordered" evidence="1">
    <location>
        <begin position="1"/>
        <end position="21"/>
    </location>
</feature>
<accession>K2NZG9</accession>
<dbReference type="EMBL" id="AMSI01000003">
    <property type="protein sequence ID" value="EKF43324.1"/>
    <property type="molecule type" value="Genomic_DNA"/>
</dbReference>
<proteinExistence type="predicted"/>
<evidence type="ECO:0000313" key="3">
    <source>
        <dbReference type="Proteomes" id="UP000007374"/>
    </source>
</evidence>
<dbReference type="Proteomes" id="UP000007374">
    <property type="component" value="Unassembled WGS sequence"/>
</dbReference>